<dbReference type="EMBL" id="SOJN01000108">
    <property type="protein sequence ID" value="TET44816.1"/>
    <property type="molecule type" value="Genomic_DNA"/>
</dbReference>
<feature type="transmembrane region" description="Helical" evidence="3">
    <location>
        <begin position="128"/>
        <end position="148"/>
    </location>
</feature>
<protein>
    <submittedName>
        <fullName evidence="4">Trypsin-like serine protease</fullName>
    </submittedName>
</protein>
<dbReference type="GO" id="GO:0006508">
    <property type="term" value="P:proteolysis"/>
    <property type="evidence" value="ECO:0007669"/>
    <property type="project" value="UniProtKB-KW"/>
</dbReference>
<evidence type="ECO:0000313" key="4">
    <source>
        <dbReference type="EMBL" id="TET44816.1"/>
    </source>
</evidence>
<dbReference type="PANTHER" id="PTHR43343">
    <property type="entry name" value="PEPTIDASE S12"/>
    <property type="match status" value="1"/>
</dbReference>
<comment type="caution">
    <text evidence="4">The sequence shown here is derived from an EMBL/GenBank/DDBJ whole genome shotgun (WGS) entry which is preliminary data.</text>
</comment>
<keyword evidence="1 4" id="KW-0645">Protease</keyword>
<evidence type="ECO:0000256" key="1">
    <source>
        <dbReference type="ARBA" id="ARBA00022670"/>
    </source>
</evidence>
<dbReference type="AlphaFoldDB" id="A0A523UQL4"/>
<dbReference type="InterPro" id="IPR051201">
    <property type="entry name" value="Chloro_Bact_Ser_Proteases"/>
</dbReference>
<keyword evidence="3" id="KW-0472">Membrane</keyword>
<feature type="transmembrane region" description="Helical" evidence="3">
    <location>
        <begin position="96"/>
        <end position="116"/>
    </location>
</feature>
<dbReference type="SUPFAM" id="SSF50494">
    <property type="entry name" value="Trypsin-like serine proteases"/>
    <property type="match status" value="1"/>
</dbReference>
<dbReference type="PANTHER" id="PTHR43343:SF3">
    <property type="entry name" value="PROTEASE DO-LIKE 8, CHLOROPLASTIC"/>
    <property type="match status" value="1"/>
</dbReference>
<dbReference type="Gene3D" id="2.40.10.120">
    <property type="match status" value="1"/>
</dbReference>
<dbReference type="Pfam" id="PF13365">
    <property type="entry name" value="Trypsin_2"/>
    <property type="match status" value="1"/>
</dbReference>
<reference evidence="4 5" key="1">
    <citation type="submission" date="2019-03" db="EMBL/GenBank/DDBJ databases">
        <title>Metabolic potential of uncultured bacteria and archaea associated with petroleum seepage in deep-sea sediments.</title>
        <authorList>
            <person name="Dong X."/>
            <person name="Hubert C."/>
        </authorList>
    </citation>
    <scope>NUCLEOTIDE SEQUENCE [LARGE SCALE GENOMIC DNA]</scope>
    <source>
        <strain evidence="4">E44_bin18</strain>
    </source>
</reference>
<keyword evidence="3" id="KW-1133">Transmembrane helix</keyword>
<feature type="transmembrane region" description="Helical" evidence="3">
    <location>
        <begin position="154"/>
        <end position="175"/>
    </location>
</feature>
<dbReference type="Proteomes" id="UP000315525">
    <property type="component" value="Unassembled WGS sequence"/>
</dbReference>
<feature type="transmembrane region" description="Helical" evidence="3">
    <location>
        <begin position="70"/>
        <end position="90"/>
    </location>
</feature>
<evidence type="ECO:0000256" key="3">
    <source>
        <dbReference type="SAM" id="Phobius"/>
    </source>
</evidence>
<keyword evidence="2" id="KW-0378">Hydrolase</keyword>
<dbReference type="InterPro" id="IPR001940">
    <property type="entry name" value="Peptidase_S1C"/>
</dbReference>
<dbReference type="PRINTS" id="PR00834">
    <property type="entry name" value="PROTEASES2C"/>
</dbReference>
<name>A0A523UQL4_UNCT6</name>
<dbReference type="InterPro" id="IPR009003">
    <property type="entry name" value="Peptidase_S1_PA"/>
</dbReference>
<sequence>MGNEVMNEQDSESRIAVFCPRCGQKLAIPYTKGTLKVTCPNCGTQFAYPPRATRKREALWTTKKARGHPLFLGIVLTLWFSSVAWVYGLGAVPPGVVLLTTIAWVAFWFLGVWIMDKSKERESRYYKRWFVILILFIFPLVGITLLWIASRFKMATKIILTTIFGLMLVLVWIPASREVSYYSPKMEIERSFRSVKEDIFLESASRSSRRIFTADILRPRTPAARTMTAQEIDKKWGACIVLIEATDQNDYPLGQGSGFVVSKDGAVVTNYHVVELAGSVSITFTDGRSYDTISRIAGFPSRDIAILQIEVEGVQFSPVVLGNSEELEKGEAVLAIGNPLGLQSTVTNGIISGKPEIGGVKLLQINAAISPGSSGGALFSMRGEVIGITTLASTGRAQNLNFAVPIDLVKSLIRERL</sequence>
<evidence type="ECO:0000313" key="5">
    <source>
        <dbReference type="Proteomes" id="UP000315525"/>
    </source>
</evidence>
<organism evidence="4 5">
    <name type="scientific">candidate division TA06 bacterium</name>
    <dbReference type="NCBI Taxonomy" id="2250710"/>
    <lineage>
        <taxon>Bacteria</taxon>
        <taxon>Bacteria division TA06</taxon>
    </lineage>
</organism>
<dbReference type="GO" id="GO:0004252">
    <property type="term" value="F:serine-type endopeptidase activity"/>
    <property type="evidence" value="ECO:0007669"/>
    <property type="project" value="InterPro"/>
</dbReference>
<keyword evidence="3" id="KW-0812">Transmembrane</keyword>
<accession>A0A523UQL4</accession>
<gene>
    <name evidence="4" type="ORF">E3J62_09165</name>
</gene>
<evidence type="ECO:0000256" key="2">
    <source>
        <dbReference type="ARBA" id="ARBA00022801"/>
    </source>
</evidence>
<proteinExistence type="predicted"/>